<proteinExistence type="predicted"/>
<dbReference type="AlphaFoldDB" id="M5FN45"/>
<dbReference type="RefSeq" id="XP_040623703.1">
    <property type="nucleotide sequence ID" value="XM_040775608.1"/>
</dbReference>
<gene>
    <name evidence="1" type="ORF">DACRYDRAFT_60043</name>
</gene>
<evidence type="ECO:0000313" key="1">
    <source>
        <dbReference type="EMBL" id="EJT96805.1"/>
    </source>
</evidence>
<dbReference type="PANTHER" id="PTHR33096">
    <property type="entry name" value="CXC2 DOMAIN-CONTAINING PROTEIN"/>
    <property type="match status" value="1"/>
</dbReference>
<dbReference type="GeneID" id="63690670"/>
<dbReference type="HOGENOM" id="CLU_091791_1_0_1"/>
<dbReference type="InterPro" id="IPR040521">
    <property type="entry name" value="KDZ"/>
</dbReference>
<reference evidence="1 2" key="1">
    <citation type="journal article" date="2012" name="Science">
        <title>The Paleozoic origin of enzymatic lignin decomposition reconstructed from 31 fungal genomes.</title>
        <authorList>
            <person name="Floudas D."/>
            <person name="Binder M."/>
            <person name="Riley R."/>
            <person name="Barry K."/>
            <person name="Blanchette R.A."/>
            <person name="Henrissat B."/>
            <person name="Martinez A.T."/>
            <person name="Otillar R."/>
            <person name="Spatafora J.W."/>
            <person name="Yadav J.S."/>
            <person name="Aerts A."/>
            <person name="Benoit I."/>
            <person name="Boyd A."/>
            <person name="Carlson A."/>
            <person name="Copeland A."/>
            <person name="Coutinho P.M."/>
            <person name="de Vries R.P."/>
            <person name="Ferreira P."/>
            <person name="Findley K."/>
            <person name="Foster B."/>
            <person name="Gaskell J."/>
            <person name="Glotzer D."/>
            <person name="Gorecki P."/>
            <person name="Heitman J."/>
            <person name="Hesse C."/>
            <person name="Hori C."/>
            <person name="Igarashi K."/>
            <person name="Jurgens J.A."/>
            <person name="Kallen N."/>
            <person name="Kersten P."/>
            <person name="Kohler A."/>
            <person name="Kuees U."/>
            <person name="Kumar T.K.A."/>
            <person name="Kuo A."/>
            <person name="LaButti K."/>
            <person name="Larrondo L.F."/>
            <person name="Lindquist E."/>
            <person name="Ling A."/>
            <person name="Lombard V."/>
            <person name="Lucas S."/>
            <person name="Lundell T."/>
            <person name="Martin R."/>
            <person name="McLaughlin D.J."/>
            <person name="Morgenstern I."/>
            <person name="Morin E."/>
            <person name="Murat C."/>
            <person name="Nagy L.G."/>
            <person name="Nolan M."/>
            <person name="Ohm R.A."/>
            <person name="Patyshakuliyeva A."/>
            <person name="Rokas A."/>
            <person name="Ruiz-Duenas F.J."/>
            <person name="Sabat G."/>
            <person name="Salamov A."/>
            <person name="Samejima M."/>
            <person name="Schmutz J."/>
            <person name="Slot J.C."/>
            <person name="St John F."/>
            <person name="Stenlid J."/>
            <person name="Sun H."/>
            <person name="Sun S."/>
            <person name="Syed K."/>
            <person name="Tsang A."/>
            <person name="Wiebenga A."/>
            <person name="Young D."/>
            <person name="Pisabarro A."/>
            <person name="Eastwood D.C."/>
            <person name="Martin F."/>
            <person name="Cullen D."/>
            <person name="Grigoriev I.V."/>
            <person name="Hibbett D.S."/>
        </authorList>
    </citation>
    <scope>NUCLEOTIDE SEQUENCE [LARGE SCALE GENOMIC DNA]</scope>
    <source>
        <strain evidence="1 2">DJM-731 SS1</strain>
    </source>
</reference>
<dbReference type="Pfam" id="PF18758">
    <property type="entry name" value="KDZ"/>
    <property type="match status" value="1"/>
</dbReference>
<sequence length="89" mass="10063">LLQDLLTRATVGVLYDIRCQLEQSCDLFGYLGCDQSCLTFACSILHAYGHEWACQVAYNPRCRLGFGLTDGEGSEWVWSRTRCLIPIIQ</sequence>
<feature type="non-terminal residue" evidence="1">
    <location>
        <position position="89"/>
    </location>
</feature>
<dbReference type="EMBL" id="JH795880">
    <property type="protein sequence ID" value="EJT96805.1"/>
    <property type="molecule type" value="Genomic_DNA"/>
</dbReference>
<organism evidence="1 2">
    <name type="scientific">Dacryopinax primogenitus (strain DJM 731)</name>
    <name type="common">Brown rot fungus</name>
    <dbReference type="NCBI Taxonomy" id="1858805"/>
    <lineage>
        <taxon>Eukaryota</taxon>
        <taxon>Fungi</taxon>
        <taxon>Dikarya</taxon>
        <taxon>Basidiomycota</taxon>
        <taxon>Agaricomycotina</taxon>
        <taxon>Dacrymycetes</taxon>
        <taxon>Dacrymycetales</taxon>
        <taxon>Dacrymycetaceae</taxon>
        <taxon>Dacryopinax</taxon>
    </lineage>
</organism>
<dbReference type="STRING" id="1858805.M5FN45"/>
<dbReference type="OrthoDB" id="3364670at2759"/>
<dbReference type="PANTHER" id="PTHR33096:SF1">
    <property type="entry name" value="CXC1-LIKE CYSTEINE CLUSTER ASSOCIATED WITH KDZ TRANSPOSASES DOMAIN-CONTAINING PROTEIN"/>
    <property type="match status" value="1"/>
</dbReference>
<evidence type="ECO:0000313" key="2">
    <source>
        <dbReference type="Proteomes" id="UP000030653"/>
    </source>
</evidence>
<protein>
    <submittedName>
        <fullName evidence="1">Uncharacterized protein</fullName>
    </submittedName>
</protein>
<name>M5FN45_DACPD</name>
<keyword evidence="2" id="KW-1185">Reference proteome</keyword>
<dbReference type="Proteomes" id="UP000030653">
    <property type="component" value="Unassembled WGS sequence"/>
</dbReference>
<accession>M5FN45</accession>